<gene>
    <name evidence="8 10" type="primary">tadA</name>
    <name evidence="10" type="ORF">GCM10011514_30850</name>
</gene>
<evidence type="ECO:0000256" key="8">
    <source>
        <dbReference type="HAMAP-Rule" id="MF_00972"/>
    </source>
</evidence>
<evidence type="ECO:0000256" key="5">
    <source>
        <dbReference type="ARBA" id="ARBA00022801"/>
    </source>
</evidence>
<dbReference type="PANTHER" id="PTHR11079">
    <property type="entry name" value="CYTOSINE DEAMINASE FAMILY MEMBER"/>
    <property type="match status" value="1"/>
</dbReference>
<dbReference type="EC" id="3.5.4.33" evidence="8"/>
<dbReference type="InterPro" id="IPR016193">
    <property type="entry name" value="Cytidine_deaminase-like"/>
</dbReference>
<reference evidence="10" key="2">
    <citation type="submission" date="2020-09" db="EMBL/GenBank/DDBJ databases">
        <authorList>
            <person name="Sun Q."/>
            <person name="Zhou Y."/>
        </authorList>
    </citation>
    <scope>NUCLEOTIDE SEQUENCE</scope>
    <source>
        <strain evidence="10">CGMCC 1.15958</strain>
    </source>
</reference>
<accession>A0A916YWK4</accession>
<protein>
    <recommendedName>
        <fullName evidence="8">tRNA-specific adenosine deaminase</fullName>
        <ecNumber evidence="8">3.5.4.33</ecNumber>
    </recommendedName>
</protein>
<keyword evidence="4 8" id="KW-0479">Metal-binding</keyword>
<keyword evidence="3 8" id="KW-0819">tRNA processing</keyword>
<comment type="subunit">
    <text evidence="2 8">Homodimer.</text>
</comment>
<keyword evidence="5 8" id="KW-0378">Hydrolase</keyword>
<sequence>MNVVFSHISYLISRITAIFAEKAKIVVKNYPLYSHEYFMAKALDLAIQAGEAGEIPVGAVVVAGGSKIIGKGSNQTEQLNDVTAHAEIIAITAATQFLGAKYLKDCTLYVTLEPCVMCAGALHWSQIDRIVFGASDTKRGFSRVSPPILHPKTSVVKGILETDCEMLLKNFFKGLRT</sequence>
<dbReference type="Proteomes" id="UP000609064">
    <property type="component" value="Unassembled WGS sequence"/>
</dbReference>
<organism evidence="10 11">
    <name type="scientific">Emticicia aquatilis</name>
    <dbReference type="NCBI Taxonomy" id="1537369"/>
    <lineage>
        <taxon>Bacteria</taxon>
        <taxon>Pseudomonadati</taxon>
        <taxon>Bacteroidota</taxon>
        <taxon>Cytophagia</taxon>
        <taxon>Cytophagales</taxon>
        <taxon>Leadbetterellaceae</taxon>
        <taxon>Emticicia</taxon>
    </lineage>
</organism>
<keyword evidence="11" id="KW-1185">Reference proteome</keyword>
<dbReference type="HAMAP" id="MF_00972">
    <property type="entry name" value="tRNA_aden_deaminase"/>
    <property type="match status" value="1"/>
</dbReference>
<comment type="function">
    <text evidence="8">Catalyzes the deamination of adenosine to inosine at the wobble position 34 of tRNA(Arg2).</text>
</comment>
<dbReference type="EMBL" id="BMKK01000006">
    <property type="protein sequence ID" value="GGD64652.1"/>
    <property type="molecule type" value="Genomic_DNA"/>
</dbReference>
<dbReference type="Pfam" id="PF00383">
    <property type="entry name" value="dCMP_cyt_deam_1"/>
    <property type="match status" value="1"/>
</dbReference>
<evidence type="ECO:0000256" key="3">
    <source>
        <dbReference type="ARBA" id="ARBA00022694"/>
    </source>
</evidence>
<name>A0A916YWK4_9BACT</name>
<feature type="binding site" evidence="8">
    <location>
        <position position="115"/>
    </location>
    <ligand>
        <name>Zn(2+)</name>
        <dbReference type="ChEBI" id="CHEBI:29105"/>
        <note>catalytic</note>
    </ligand>
</feature>
<keyword evidence="6 8" id="KW-0862">Zinc</keyword>
<dbReference type="InterPro" id="IPR016192">
    <property type="entry name" value="APOBEC/CMP_deaminase_Zn-bd"/>
</dbReference>
<evidence type="ECO:0000256" key="7">
    <source>
        <dbReference type="ARBA" id="ARBA00048045"/>
    </source>
</evidence>
<dbReference type="PROSITE" id="PS00903">
    <property type="entry name" value="CYT_DCMP_DEAMINASES_1"/>
    <property type="match status" value="1"/>
</dbReference>
<proteinExistence type="inferred from homology"/>
<evidence type="ECO:0000313" key="11">
    <source>
        <dbReference type="Proteomes" id="UP000609064"/>
    </source>
</evidence>
<dbReference type="PANTHER" id="PTHR11079:SF202">
    <property type="entry name" value="TRNA-SPECIFIC ADENOSINE DEAMINASE"/>
    <property type="match status" value="1"/>
</dbReference>
<evidence type="ECO:0000259" key="9">
    <source>
        <dbReference type="PROSITE" id="PS51747"/>
    </source>
</evidence>
<dbReference type="Gene3D" id="3.40.140.10">
    <property type="entry name" value="Cytidine Deaminase, domain 2"/>
    <property type="match status" value="1"/>
</dbReference>
<feature type="domain" description="CMP/dCMP-type deaminase" evidence="9">
    <location>
        <begin position="33"/>
        <end position="145"/>
    </location>
</feature>
<dbReference type="GO" id="GO:0002100">
    <property type="term" value="P:tRNA wobble adenosine to inosine editing"/>
    <property type="evidence" value="ECO:0007669"/>
    <property type="project" value="UniProtKB-UniRule"/>
</dbReference>
<dbReference type="GO" id="GO:0008270">
    <property type="term" value="F:zinc ion binding"/>
    <property type="evidence" value="ECO:0007669"/>
    <property type="project" value="UniProtKB-UniRule"/>
</dbReference>
<dbReference type="SUPFAM" id="SSF53927">
    <property type="entry name" value="Cytidine deaminase-like"/>
    <property type="match status" value="1"/>
</dbReference>
<comment type="similarity">
    <text evidence="1">Belongs to the cytidine and deoxycytidylate deaminase family. ADAT2 subfamily.</text>
</comment>
<dbReference type="InterPro" id="IPR002125">
    <property type="entry name" value="CMP_dCMP_dom"/>
</dbReference>
<feature type="active site" description="Proton donor" evidence="8">
    <location>
        <position position="87"/>
    </location>
</feature>
<evidence type="ECO:0000256" key="1">
    <source>
        <dbReference type="ARBA" id="ARBA00010669"/>
    </source>
</evidence>
<dbReference type="CDD" id="cd01285">
    <property type="entry name" value="nucleoside_deaminase"/>
    <property type="match status" value="1"/>
</dbReference>
<reference evidence="10" key="1">
    <citation type="journal article" date="2014" name="Int. J. Syst. Evol. Microbiol.">
        <title>Complete genome sequence of Corynebacterium casei LMG S-19264T (=DSM 44701T), isolated from a smear-ripened cheese.</title>
        <authorList>
            <consortium name="US DOE Joint Genome Institute (JGI-PGF)"/>
            <person name="Walter F."/>
            <person name="Albersmeier A."/>
            <person name="Kalinowski J."/>
            <person name="Ruckert C."/>
        </authorList>
    </citation>
    <scope>NUCLEOTIDE SEQUENCE</scope>
    <source>
        <strain evidence="10">CGMCC 1.15958</strain>
    </source>
</reference>
<evidence type="ECO:0000313" key="10">
    <source>
        <dbReference type="EMBL" id="GGD64652.1"/>
    </source>
</evidence>
<feature type="binding site" evidence="8">
    <location>
        <position position="85"/>
    </location>
    <ligand>
        <name>Zn(2+)</name>
        <dbReference type="ChEBI" id="CHEBI:29105"/>
        <note>catalytic</note>
    </ligand>
</feature>
<dbReference type="PROSITE" id="PS51747">
    <property type="entry name" value="CYT_DCMP_DEAMINASES_2"/>
    <property type="match status" value="1"/>
</dbReference>
<comment type="catalytic activity">
    <reaction evidence="7 8">
        <text>adenosine(34) in tRNA + H2O + H(+) = inosine(34) in tRNA + NH4(+)</text>
        <dbReference type="Rhea" id="RHEA:43168"/>
        <dbReference type="Rhea" id="RHEA-COMP:10373"/>
        <dbReference type="Rhea" id="RHEA-COMP:10374"/>
        <dbReference type="ChEBI" id="CHEBI:15377"/>
        <dbReference type="ChEBI" id="CHEBI:15378"/>
        <dbReference type="ChEBI" id="CHEBI:28938"/>
        <dbReference type="ChEBI" id="CHEBI:74411"/>
        <dbReference type="ChEBI" id="CHEBI:82852"/>
        <dbReference type="EC" id="3.5.4.33"/>
    </reaction>
</comment>
<comment type="caution">
    <text evidence="10">The sequence shown here is derived from an EMBL/GenBank/DDBJ whole genome shotgun (WGS) entry which is preliminary data.</text>
</comment>
<evidence type="ECO:0000256" key="2">
    <source>
        <dbReference type="ARBA" id="ARBA00011738"/>
    </source>
</evidence>
<dbReference type="AlphaFoldDB" id="A0A916YWK4"/>
<dbReference type="InterPro" id="IPR028883">
    <property type="entry name" value="tRNA_aden_deaminase"/>
</dbReference>
<comment type="cofactor">
    <cofactor evidence="8">
        <name>Zn(2+)</name>
        <dbReference type="ChEBI" id="CHEBI:29105"/>
    </cofactor>
    <text evidence="8">Binds 1 zinc ion per subunit.</text>
</comment>
<dbReference type="GO" id="GO:0052717">
    <property type="term" value="F:tRNA-specific adenosine-34 deaminase activity"/>
    <property type="evidence" value="ECO:0007669"/>
    <property type="project" value="UniProtKB-UniRule"/>
</dbReference>
<feature type="binding site" evidence="8">
    <location>
        <position position="118"/>
    </location>
    <ligand>
        <name>Zn(2+)</name>
        <dbReference type="ChEBI" id="CHEBI:29105"/>
        <note>catalytic</note>
    </ligand>
</feature>
<evidence type="ECO:0000256" key="4">
    <source>
        <dbReference type="ARBA" id="ARBA00022723"/>
    </source>
</evidence>
<evidence type="ECO:0000256" key="6">
    <source>
        <dbReference type="ARBA" id="ARBA00022833"/>
    </source>
</evidence>